<sequence>MKKKRMHGHNMVEEVFYLSAQRGYKVFYRSCDENNILSNIFGAYLTSIQMMRTWPHILIIDTTYKTNKYNMPLLEARHQLDLRTRSASSDTKELHVPYKMDIFIIVVTTKRALRSLVLYSIYIKYYFMLPIGECKDEDTRAGVVKVQFKSFLNHQEYLMMLGATCSFVSLHFIKHIPAPSVVICYQLKVGTPIDVRKIAEVKYLDCDIYVENVTIFGDLIALLFEGYDMTLGMDGCLNITLK</sequence>
<dbReference type="EMBL" id="CM044706">
    <property type="protein sequence ID" value="KAI5658071.1"/>
    <property type="molecule type" value="Genomic_DNA"/>
</dbReference>
<gene>
    <name evidence="1" type="ORF">M9H77_26864</name>
</gene>
<evidence type="ECO:0000313" key="1">
    <source>
        <dbReference type="EMBL" id="KAI5658071.1"/>
    </source>
</evidence>
<proteinExistence type="predicted"/>
<reference evidence="2" key="1">
    <citation type="journal article" date="2023" name="Nat. Plants">
        <title>Single-cell RNA sequencing provides a high-resolution roadmap for understanding the multicellular compartmentation of specialized metabolism.</title>
        <authorList>
            <person name="Sun S."/>
            <person name="Shen X."/>
            <person name="Li Y."/>
            <person name="Li Y."/>
            <person name="Wang S."/>
            <person name="Li R."/>
            <person name="Zhang H."/>
            <person name="Shen G."/>
            <person name="Guo B."/>
            <person name="Wei J."/>
            <person name="Xu J."/>
            <person name="St-Pierre B."/>
            <person name="Chen S."/>
            <person name="Sun C."/>
        </authorList>
    </citation>
    <scope>NUCLEOTIDE SEQUENCE [LARGE SCALE GENOMIC DNA]</scope>
</reference>
<dbReference type="Proteomes" id="UP001060085">
    <property type="component" value="Linkage Group LG06"/>
</dbReference>
<organism evidence="1 2">
    <name type="scientific">Catharanthus roseus</name>
    <name type="common">Madagascar periwinkle</name>
    <name type="synonym">Vinca rosea</name>
    <dbReference type="NCBI Taxonomy" id="4058"/>
    <lineage>
        <taxon>Eukaryota</taxon>
        <taxon>Viridiplantae</taxon>
        <taxon>Streptophyta</taxon>
        <taxon>Embryophyta</taxon>
        <taxon>Tracheophyta</taxon>
        <taxon>Spermatophyta</taxon>
        <taxon>Magnoliopsida</taxon>
        <taxon>eudicotyledons</taxon>
        <taxon>Gunneridae</taxon>
        <taxon>Pentapetalae</taxon>
        <taxon>asterids</taxon>
        <taxon>lamiids</taxon>
        <taxon>Gentianales</taxon>
        <taxon>Apocynaceae</taxon>
        <taxon>Rauvolfioideae</taxon>
        <taxon>Vinceae</taxon>
        <taxon>Catharanthinae</taxon>
        <taxon>Catharanthus</taxon>
    </lineage>
</organism>
<keyword evidence="2" id="KW-1185">Reference proteome</keyword>
<evidence type="ECO:0000313" key="2">
    <source>
        <dbReference type="Proteomes" id="UP001060085"/>
    </source>
</evidence>
<accession>A0ACC0ABV9</accession>
<name>A0ACC0ABV9_CATRO</name>
<comment type="caution">
    <text evidence="1">The sequence shown here is derived from an EMBL/GenBank/DDBJ whole genome shotgun (WGS) entry which is preliminary data.</text>
</comment>
<protein>
    <submittedName>
        <fullName evidence="1">Uncharacterized protein</fullName>
    </submittedName>
</protein>